<gene>
    <name evidence="1" type="ORF">GCM10009069_08560</name>
</gene>
<dbReference type="RefSeq" id="WP_189495800.1">
    <property type="nucleotide sequence ID" value="NZ_BMZH01000003.1"/>
</dbReference>
<protein>
    <submittedName>
        <fullName evidence="1">Uncharacterized protein</fullName>
    </submittedName>
</protein>
<dbReference type="EMBL" id="BMZH01000003">
    <property type="protein sequence ID" value="GHA87898.1"/>
    <property type="molecule type" value="Genomic_DNA"/>
</dbReference>
<evidence type="ECO:0000313" key="2">
    <source>
        <dbReference type="Proteomes" id="UP000634004"/>
    </source>
</evidence>
<proteinExistence type="predicted"/>
<evidence type="ECO:0000313" key="1">
    <source>
        <dbReference type="EMBL" id="GHA87898.1"/>
    </source>
</evidence>
<comment type="caution">
    <text evidence="1">The sequence shown here is derived from an EMBL/GenBank/DDBJ whole genome shotgun (WGS) entry which is preliminary data.</text>
</comment>
<organism evidence="1 2">
    <name type="scientific">Algimonas arctica</name>
    <dbReference type="NCBI Taxonomy" id="1479486"/>
    <lineage>
        <taxon>Bacteria</taxon>
        <taxon>Pseudomonadati</taxon>
        <taxon>Pseudomonadota</taxon>
        <taxon>Alphaproteobacteria</taxon>
        <taxon>Maricaulales</taxon>
        <taxon>Robiginitomaculaceae</taxon>
        <taxon>Algimonas</taxon>
    </lineage>
</organism>
<sequence length="259" mass="28499">MFGRKLVDTDIADWQFEQFEWLIDNFSSGPGLPDGALWQPIPEHFPKAQGDLGVHLFEIVCRQCGLDPATFDLVAADPIKSQSLGGLALTHPTVAAPAATYQVEADGDADFREVIHYDATQTPLDFVATFAHELSHSVFYRAYAPWPGDMALHELFTDLTAIYLGYGIFLANTRFSFAGFSGTGVQGWQVGGAGYLPEADMIFALALFMRVKGVPEEAARDHLKPKLAKMLRTAMRQLDRDKARVDSLRARVPAHAGKT</sequence>
<reference evidence="1" key="1">
    <citation type="journal article" date="2014" name="Int. J. Syst. Evol. Microbiol.">
        <title>Complete genome sequence of Corynebacterium casei LMG S-19264T (=DSM 44701T), isolated from a smear-ripened cheese.</title>
        <authorList>
            <consortium name="US DOE Joint Genome Institute (JGI-PGF)"/>
            <person name="Walter F."/>
            <person name="Albersmeier A."/>
            <person name="Kalinowski J."/>
            <person name="Ruckert C."/>
        </authorList>
    </citation>
    <scope>NUCLEOTIDE SEQUENCE</scope>
    <source>
        <strain evidence="1">KCTC 32513</strain>
    </source>
</reference>
<dbReference type="Proteomes" id="UP000634004">
    <property type="component" value="Unassembled WGS sequence"/>
</dbReference>
<reference evidence="1" key="2">
    <citation type="submission" date="2020-09" db="EMBL/GenBank/DDBJ databases">
        <authorList>
            <person name="Sun Q."/>
            <person name="Kim S."/>
        </authorList>
    </citation>
    <scope>NUCLEOTIDE SEQUENCE</scope>
    <source>
        <strain evidence="1">KCTC 32513</strain>
    </source>
</reference>
<keyword evidence="2" id="KW-1185">Reference proteome</keyword>
<accession>A0A8J3CPX3</accession>
<dbReference type="AlphaFoldDB" id="A0A8J3CPX3"/>
<name>A0A8J3CPX3_9PROT</name>